<evidence type="ECO:0000259" key="4">
    <source>
        <dbReference type="PROSITE" id="PS50279"/>
    </source>
</evidence>
<evidence type="ECO:0000256" key="1">
    <source>
        <dbReference type="ARBA" id="ARBA00022690"/>
    </source>
</evidence>
<dbReference type="InterPro" id="IPR036880">
    <property type="entry name" value="Kunitz_BPTI_sf"/>
</dbReference>
<sequence>RCRLPMKVGSCRAAFPRFFYDVTNQSCREFIYGGCEVTLTTLRRRRTVRRPAEESRVTHFLQGIFFWLFFQCTFRINLGVCLCLCVRVCLCLCVRVCLCLCVRVCLCLCVRVCLCLCSCVCAGSVLPDESRSAHEKAPRMAPRLYQGEVSVCVCVCVCVCVFIPD</sequence>
<evidence type="ECO:0000313" key="5">
    <source>
        <dbReference type="EMBL" id="CAG13416.1"/>
    </source>
</evidence>
<evidence type="ECO:0000256" key="2">
    <source>
        <dbReference type="ARBA" id="ARBA00022900"/>
    </source>
</evidence>
<comment type="caution">
    <text evidence="5">The sequence shown here is derived from an EMBL/GenBank/DDBJ whole genome shotgun (WGS) entry which is preliminary data.</text>
</comment>
<dbReference type="SMART" id="SM00131">
    <property type="entry name" value="KU"/>
    <property type="match status" value="1"/>
</dbReference>
<dbReference type="KEGG" id="tng:GSTEN00036406G001"/>
<protein>
    <submittedName>
        <fullName evidence="5">(spotted green pufferfish) hypothetical protein</fullName>
    </submittedName>
</protein>
<name>Q4RDW6_TETNG</name>
<dbReference type="OrthoDB" id="196393at2759"/>
<evidence type="ECO:0000256" key="3">
    <source>
        <dbReference type="ARBA" id="ARBA00023157"/>
    </source>
</evidence>
<dbReference type="AlphaFoldDB" id="Q4RDW6"/>
<accession>Q4RDW6</accession>
<dbReference type="PANTHER" id="PTHR47247:SF1">
    <property type="entry name" value="KUNITZ-TYPE PROTEASE INHIBITOR 2"/>
    <property type="match status" value="1"/>
</dbReference>
<dbReference type="Gene3D" id="4.10.410.10">
    <property type="entry name" value="Pancreatic trypsin inhibitor Kunitz domain"/>
    <property type="match status" value="1"/>
</dbReference>
<dbReference type="InterPro" id="IPR002223">
    <property type="entry name" value="Kunitz_BPTI"/>
</dbReference>
<dbReference type="EMBL" id="CAAE01015514">
    <property type="protein sequence ID" value="CAG13416.1"/>
    <property type="molecule type" value="Genomic_DNA"/>
</dbReference>
<keyword evidence="2" id="KW-0722">Serine protease inhibitor</keyword>
<reference evidence="5" key="2">
    <citation type="submission" date="2004-02" db="EMBL/GenBank/DDBJ databases">
        <authorList>
            <consortium name="Genoscope"/>
            <consortium name="Whitehead Institute Centre for Genome Research"/>
        </authorList>
    </citation>
    <scope>NUCLEOTIDE SEQUENCE</scope>
</reference>
<feature type="domain" description="BPTI/Kunitz inhibitor" evidence="4">
    <location>
        <begin position="2"/>
        <end position="36"/>
    </location>
</feature>
<keyword evidence="1" id="KW-0646">Protease inhibitor</keyword>
<dbReference type="PROSITE" id="PS50279">
    <property type="entry name" value="BPTI_KUNITZ_2"/>
    <property type="match status" value="1"/>
</dbReference>
<proteinExistence type="predicted"/>
<dbReference type="Pfam" id="PF00014">
    <property type="entry name" value="Kunitz_BPTI"/>
    <property type="match status" value="1"/>
</dbReference>
<dbReference type="SUPFAM" id="SSF57362">
    <property type="entry name" value="BPTI-like"/>
    <property type="match status" value="1"/>
</dbReference>
<feature type="non-terminal residue" evidence="5">
    <location>
        <position position="1"/>
    </location>
</feature>
<dbReference type="GO" id="GO:0004867">
    <property type="term" value="F:serine-type endopeptidase inhibitor activity"/>
    <property type="evidence" value="ECO:0007669"/>
    <property type="project" value="UniProtKB-KW"/>
</dbReference>
<gene>
    <name evidence="5" type="ORF">GSTENG00036406001</name>
</gene>
<dbReference type="PANTHER" id="PTHR47247">
    <property type="entry name" value="KUNITZ-TYPE PROTEASE INHIBITOR 2"/>
    <property type="match status" value="1"/>
</dbReference>
<keyword evidence="3" id="KW-1015">Disulfide bond</keyword>
<organism evidence="5">
    <name type="scientific">Tetraodon nigroviridis</name>
    <name type="common">Spotted green pufferfish</name>
    <name type="synonym">Chelonodon nigroviridis</name>
    <dbReference type="NCBI Taxonomy" id="99883"/>
    <lineage>
        <taxon>Eukaryota</taxon>
        <taxon>Metazoa</taxon>
        <taxon>Chordata</taxon>
        <taxon>Craniata</taxon>
        <taxon>Vertebrata</taxon>
        <taxon>Euteleostomi</taxon>
        <taxon>Actinopterygii</taxon>
        <taxon>Neopterygii</taxon>
        <taxon>Teleostei</taxon>
        <taxon>Neoteleostei</taxon>
        <taxon>Acanthomorphata</taxon>
        <taxon>Eupercaria</taxon>
        <taxon>Tetraodontiformes</taxon>
        <taxon>Tetradontoidea</taxon>
        <taxon>Tetraodontidae</taxon>
        <taxon>Tetraodon</taxon>
    </lineage>
</organism>
<reference evidence="5" key="1">
    <citation type="journal article" date="2004" name="Nature">
        <title>Genome duplication in the teleost fish Tetraodon nigroviridis reveals the early vertebrate proto-karyotype.</title>
        <authorList>
            <person name="Jaillon O."/>
            <person name="Aury J.-M."/>
            <person name="Brunet F."/>
            <person name="Petit J.-L."/>
            <person name="Stange-Thomann N."/>
            <person name="Mauceli E."/>
            <person name="Bouneau L."/>
            <person name="Fischer C."/>
            <person name="Ozouf-Costaz C."/>
            <person name="Bernot A."/>
            <person name="Nicaud S."/>
            <person name="Jaffe D."/>
            <person name="Fisher S."/>
            <person name="Lutfalla G."/>
            <person name="Dossat C."/>
            <person name="Segurens B."/>
            <person name="Dasilva C."/>
            <person name="Salanoubat M."/>
            <person name="Levy M."/>
            <person name="Boudet N."/>
            <person name="Castellano S."/>
            <person name="Anthouard V."/>
            <person name="Jubin C."/>
            <person name="Castelli V."/>
            <person name="Katinka M."/>
            <person name="Vacherie B."/>
            <person name="Biemont C."/>
            <person name="Skalli Z."/>
            <person name="Cattolico L."/>
            <person name="Poulain J."/>
            <person name="De Berardinis V."/>
            <person name="Cruaud C."/>
            <person name="Duprat S."/>
            <person name="Brottier P."/>
            <person name="Coutanceau J.-P."/>
            <person name="Gouzy J."/>
            <person name="Parra G."/>
            <person name="Lardier G."/>
            <person name="Chapple C."/>
            <person name="McKernan K.J."/>
            <person name="McEwan P."/>
            <person name="Bosak S."/>
            <person name="Kellis M."/>
            <person name="Volff J.-N."/>
            <person name="Guigo R."/>
            <person name="Zody M.C."/>
            <person name="Mesirov J."/>
            <person name="Lindblad-Toh K."/>
            <person name="Birren B."/>
            <person name="Nusbaum C."/>
            <person name="Kahn D."/>
            <person name="Robinson-Rechavi M."/>
            <person name="Laudet V."/>
            <person name="Schachter V."/>
            <person name="Quetier F."/>
            <person name="Saurin W."/>
            <person name="Scarpelli C."/>
            <person name="Wincker P."/>
            <person name="Lander E.S."/>
            <person name="Weissenbach J."/>
            <person name="Roest Crollius H."/>
        </authorList>
    </citation>
    <scope>NUCLEOTIDE SEQUENCE [LARGE SCALE GENOMIC DNA]</scope>
</reference>